<dbReference type="EMBL" id="OU893345">
    <property type="protein sequence ID" value="CAG9785737.1"/>
    <property type="molecule type" value="Genomic_DNA"/>
</dbReference>
<dbReference type="Proteomes" id="UP001153714">
    <property type="component" value="Chromosome 14"/>
</dbReference>
<evidence type="ECO:0000313" key="3">
    <source>
        <dbReference type="Proteomes" id="UP001153714"/>
    </source>
</evidence>
<name>A0A9N9WBY1_9NEOP</name>
<feature type="compositionally biased region" description="Basic and acidic residues" evidence="1">
    <location>
        <begin position="526"/>
        <end position="545"/>
    </location>
</feature>
<protein>
    <submittedName>
        <fullName evidence="2">Uncharacterized protein</fullName>
    </submittedName>
</protein>
<feature type="region of interest" description="Disordered" evidence="1">
    <location>
        <begin position="526"/>
        <end position="547"/>
    </location>
</feature>
<feature type="region of interest" description="Disordered" evidence="1">
    <location>
        <begin position="744"/>
        <end position="776"/>
    </location>
</feature>
<feature type="compositionally biased region" description="Polar residues" evidence="1">
    <location>
        <begin position="744"/>
        <end position="753"/>
    </location>
</feature>
<organism evidence="2 3">
    <name type="scientific">Diatraea saccharalis</name>
    <name type="common">sugarcane borer</name>
    <dbReference type="NCBI Taxonomy" id="40085"/>
    <lineage>
        <taxon>Eukaryota</taxon>
        <taxon>Metazoa</taxon>
        <taxon>Ecdysozoa</taxon>
        <taxon>Arthropoda</taxon>
        <taxon>Hexapoda</taxon>
        <taxon>Insecta</taxon>
        <taxon>Pterygota</taxon>
        <taxon>Neoptera</taxon>
        <taxon>Endopterygota</taxon>
        <taxon>Lepidoptera</taxon>
        <taxon>Glossata</taxon>
        <taxon>Ditrysia</taxon>
        <taxon>Pyraloidea</taxon>
        <taxon>Crambidae</taxon>
        <taxon>Crambinae</taxon>
        <taxon>Diatraea</taxon>
    </lineage>
</organism>
<evidence type="ECO:0000256" key="1">
    <source>
        <dbReference type="SAM" id="MobiDB-lite"/>
    </source>
</evidence>
<dbReference type="OrthoDB" id="433512at2759"/>
<keyword evidence="3" id="KW-1185">Reference proteome</keyword>
<proteinExistence type="predicted"/>
<reference evidence="2" key="2">
    <citation type="submission" date="2022-10" db="EMBL/GenBank/DDBJ databases">
        <authorList>
            <consortium name="ENA_rothamsted_submissions"/>
            <consortium name="culmorum"/>
            <person name="King R."/>
        </authorList>
    </citation>
    <scope>NUCLEOTIDE SEQUENCE</scope>
</reference>
<evidence type="ECO:0000313" key="2">
    <source>
        <dbReference type="EMBL" id="CAG9785737.1"/>
    </source>
</evidence>
<accession>A0A9N9WBY1</accession>
<sequence length="1726" mass="195558">MAPESIVDQIVKSLSFEVEATHQDEEDIQAPSTSNMTPLNVKIKVRKKHESKMEQGVLSVRKLDNPDGAPERIRGCLDPPFGEDKYSYKPVSKDKILITNISKCGIEEEKSNKIEKSKSKFSKSNAIKSIDENSLLNPKNNGQLKDSLSNKYSDFIITYPPEVSSSVNINEKVLRTRIRSEEKQMKSFSEGSGSFYSPVKDYFREEYKEPKSVNETSLKQDAIIGIPNNNKMKIMIEKTEIVPDKLNNTDALPHIFNLNNKLVSSNENPKRTSKEETNNKDDIVHNKKYNIESNQMNENYNQNNITSISFSELDNDSVRNSFDKNAHDENIKFKFSTPAKITLYENSSKRHKSIEKSKKPNTPFLQILSDENKAVIEDRKYLEGQLSSTEYKEVKLLPSNDEDKNIALAYFSPREVVDDDVITLNENMSILHKNSMEDIGDSTSFTDGSTKSVENGQNSKNMSILLKTSKEGTDDITSLNHVNIKSVQNDFYCQDSVKKPQSFTVRSSSEESSLKDKVTHKVVDPTHESDERANKISASDHRTTHDNATSNINNILLESNRHDLIKKSSLHSSSNETKQEDFYISPLNESVEEGTFKSFKKVMVDTNGKTEYNGRNNSERTTTINKSVSNEKITDLLISTSLNVTSKTNEISSQNIKENETKHKATQDQLVSNIIKDANQSFESFKNTSLQSTIVKSRLLDSHTSNKSTGGVDYDSNKTFYETVNGNTTTPFKETTISNRKTNIKNKTASDDSVNNKKIKNESERSKKIYPHPPITNDQFDSKYVSEIKASNKIAKDDNDCMSSSEIKSLKRYADPWYSVEVYDKTNSNDSFIAPSNKEHHIFSEKISSDEMKRFDSYSVTINENANISVKESLVNPSGNSISIYNGESNIEKEIAKNKFIHDKINTTESPASPVLLSNSISNGKNVEEDGTIKRFLSNNSSDGIYSVREYWDTLNDAVTKTILKEQNVSKLLSNEIVHEKDSFLESDSSKDVRNPINLSENSIISNRKDLNEYTINTEPPASPVLLSNRISNGKNIEENRTIKRLLSNNSSDEIYTVREYLDTLNDSVTKIILNEQNVSKPLSNEIVNEKDSFLELDYSKDVRNSTILSEKRTISDRKVLNEYAINTESPASPVLLSNSILNGKNIEEDRTIKRLLSDNSSDGIYSVPENLDTLNDTVTKTMLKEQNISKPLSNGIVDEKDSFLESLTSDYSKDLRNSIILSKKSIISDRKDLNVYANKSIKNYENIRSLKKESEINPETKSLPSKTSTDDVLYKHAIHSNNDNGLTQYNDSLVVMDVDEVFENIPHDKKTLQKENLSKEDSFIRQYPSIKQGDQEEKEIINQNIQQADDNMQTTFLEQNNEQNVRNDFVIKNSHLKTPNDIEKPKISYVSSALRSSNNNNKSLAKDVDDLTPRKLTEDPINGENYGRTDINKYQHDFVTSRQLNTEASYLKNVTLRSNDVSLEHSDVITSPKYFKQERSVRTVSNTSEVTKSLNDIFSNKSGSKSSTIVFNENYEEHGVGTKTEYNSSISLPKTFIETITTSPGKASNVSLKSSLKNEVISLDIGFQSYKNEKRERILKTIDTSKEPLRRTDDTVTFIRAQIRPLGNDIRIPVDSDNELSIQIQRSKSPLRVHIQNIPQLGDKMMSSTISKGNKFTGRKMQGILDSIYEHDLIPLQKAFRYLKQDVDMLAAQQSKFKDKTIGPKRSKSIRIVKVNPKCCCWNKC</sequence>
<reference evidence="2" key="1">
    <citation type="submission" date="2021-12" db="EMBL/GenBank/DDBJ databases">
        <authorList>
            <person name="King R."/>
        </authorList>
    </citation>
    <scope>NUCLEOTIDE SEQUENCE</scope>
</reference>
<gene>
    <name evidence="2" type="ORF">DIATSA_LOCUS3749</name>
</gene>